<dbReference type="Pfam" id="PF23153">
    <property type="entry name" value="Aip3p_Bud6_N"/>
    <property type="match status" value="1"/>
</dbReference>
<evidence type="ECO:0000313" key="2">
    <source>
        <dbReference type="EMBL" id="KIJ12030.1"/>
    </source>
</evidence>
<dbReference type="OrthoDB" id="783096at2759"/>
<dbReference type="EMBL" id="KN819369">
    <property type="protein sequence ID" value="KIJ12030.1"/>
    <property type="molecule type" value="Genomic_DNA"/>
</dbReference>
<dbReference type="AlphaFoldDB" id="A0A0C9T8P7"/>
<gene>
    <name evidence="2" type="ORF">PAXINDRAFT_163952</name>
</gene>
<evidence type="ECO:0000313" key="3">
    <source>
        <dbReference type="Proteomes" id="UP000053647"/>
    </source>
</evidence>
<feature type="domain" description="Aip3p/Bud6 N-terminal" evidence="1">
    <location>
        <begin position="28"/>
        <end position="133"/>
    </location>
</feature>
<dbReference type="HOGENOM" id="CLU_128311_1_0_1"/>
<organism evidence="2 3">
    <name type="scientific">Paxillus involutus ATCC 200175</name>
    <dbReference type="NCBI Taxonomy" id="664439"/>
    <lineage>
        <taxon>Eukaryota</taxon>
        <taxon>Fungi</taxon>
        <taxon>Dikarya</taxon>
        <taxon>Basidiomycota</taxon>
        <taxon>Agaricomycotina</taxon>
        <taxon>Agaricomycetes</taxon>
        <taxon>Agaricomycetidae</taxon>
        <taxon>Boletales</taxon>
        <taxon>Paxilineae</taxon>
        <taxon>Paxillaceae</taxon>
        <taxon>Paxillus</taxon>
    </lineage>
</organism>
<protein>
    <recommendedName>
        <fullName evidence="1">Aip3p/Bud6 N-terminal domain-containing protein</fullName>
    </recommendedName>
</protein>
<reference evidence="3" key="2">
    <citation type="submission" date="2015-01" db="EMBL/GenBank/DDBJ databases">
        <title>Evolutionary Origins and Diversification of the Mycorrhizal Mutualists.</title>
        <authorList>
            <consortium name="DOE Joint Genome Institute"/>
            <consortium name="Mycorrhizal Genomics Consortium"/>
            <person name="Kohler A."/>
            <person name="Kuo A."/>
            <person name="Nagy L.G."/>
            <person name="Floudas D."/>
            <person name="Copeland A."/>
            <person name="Barry K.W."/>
            <person name="Cichocki N."/>
            <person name="Veneault-Fourrey C."/>
            <person name="LaButti K."/>
            <person name="Lindquist E.A."/>
            <person name="Lipzen A."/>
            <person name="Lundell T."/>
            <person name="Morin E."/>
            <person name="Murat C."/>
            <person name="Riley R."/>
            <person name="Ohm R."/>
            <person name="Sun H."/>
            <person name="Tunlid A."/>
            <person name="Henrissat B."/>
            <person name="Grigoriev I.V."/>
            <person name="Hibbett D.S."/>
            <person name="Martin F."/>
        </authorList>
    </citation>
    <scope>NUCLEOTIDE SEQUENCE [LARGE SCALE GENOMIC DNA]</scope>
    <source>
        <strain evidence="3">ATCC 200175</strain>
    </source>
</reference>
<accession>A0A0C9T8P7</accession>
<dbReference type="InterPro" id="IPR056279">
    <property type="entry name" value="Aip3p_Bud6_N"/>
</dbReference>
<sequence length="139" mass="15795">MPQYRPAGPGYYTPFPQNSTVYGGDLPTAVHNLIRAMKGIQESLRLWSYHQATPEQVSNCYMQFGVQFNSIVQAFEGYDIATSDLHGIPARLRTTLEDCLGDSPNAMDQYMPEVRQLLYELLQGLRSKQYAWRNASGRQ</sequence>
<keyword evidence="3" id="KW-1185">Reference proteome</keyword>
<proteinExistence type="predicted"/>
<reference evidence="2 3" key="1">
    <citation type="submission" date="2014-06" db="EMBL/GenBank/DDBJ databases">
        <authorList>
            <consortium name="DOE Joint Genome Institute"/>
            <person name="Kuo A."/>
            <person name="Kohler A."/>
            <person name="Nagy L.G."/>
            <person name="Floudas D."/>
            <person name="Copeland A."/>
            <person name="Barry K.W."/>
            <person name="Cichocki N."/>
            <person name="Veneault-Fourrey C."/>
            <person name="LaButti K."/>
            <person name="Lindquist E.A."/>
            <person name="Lipzen A."/>
            <person name="Lundell T."/>
            <person name="Morin E."/>
            <person name="Murat C."/>
            <person name="Sun H."/>
            <person name="Tunlid A."/>
            <person name="Henrissat B."/>
            <person name="Grigoriev I.V."/>
            <person name="Hibbett D.S."/>
            <person name="Martin F."/>
            <person name="Nordberg H.P."/>
            <person name="Cantor M.N."/>
            <person name="Hua S.X."/>
        </authorList>
    </citation>
    <scope>NUCLEOTIDE SEQUENCE [LARGE SCALE GENOMIC DNA]</scope>
    <source>
        <strain evidence="2 3">ATCC 200175</strain>
    </source>
</reference>
<name>A0A0C9T8P7_PAXIN</name>
<evidence type="ECO:0000259" key="1">
    <source>
        <dbReference type="Pfam" id="PF23153"/>
    </source>
</evidence>
<dbReference type="Proteomes" id="UP000053647">
    <property type="component" value="Unassembled WGS sequence"/>
</dbReference>